<sequence>MDDRLTSATPFIFSAACGDKKCPRVGLSMVLHLQALAATIGLVLSMLLWVRGANPAIYAFIACGVFLAYVTYGWIKDTIKVLDRTRRHGLILGFFGVAMFAFSYAMVPLYHILCHGNVALPESASSHPVDIDIMFEKYRGLPIAITVSESQLELGSGESRLVYVTLENHANKALDIKLSISTNPRTIKPYFGLVTPDVIHLPAWERTQFPIEVKFNADVPDDLWQTAILLLFQDINGVGELGKTDAWEKMHHAEQIGVRS</sequence>
<proteinExistence type="predicted"/>
<feature type="transmembrane region" description="Helical" evidence="1">
    <location>
        <begin position="87"/>
        <end position="107"/>
    </location>
</feature>
<evidence type="ECO:0000256" key="1">
    <source>
        <dbReference type="SAM" id="Phobius"/>
    </source>
</evidence>
<organism evidence="2 3">
    <name type="scientific">Candidatus Synchoanobacter obligatus</name>
    <dbReference type="NCBI Taxonomy" id="2919597"/>
    <lineage>
        <taxon>Bacteria</taxon>
        <taxon>Pseudomonadati</taxon>
        <taxon>Pseudomonadota</taxon>
        <taxon>Gammaproteobacteria</taxon>
        <taxon>Candidatus Comchoanobacterales</taxon>
        <taxon>Candidatus Comchoanobacteraceae</taxon>
        <taxon>Candidatus Synchoanobacter</taxon>
    </lineage>
</organism>
<name>A0ABT1L597_9GAMM</name>
<dbReference type="EMBL" id="JAKUDN010000002">
    <property type="protein sequence ID" value="MCP8352038.1"/>
    <property type="molecule type" value="Genomic_DNA"/>
</dbReference>
<evidence type="ECO:0000313" key="3">
    <source>
        <dbReference type="Proteomes" id="UP001320768"/>
    </source>
</evidence>
<keyword evidence="1" id="KW-0812">Transmembrane</keyword>
<dbReference type="PROSITE" id="PS51257">
    <property type="entry name" value="PROKAR_LIPOPROTEIN"/>
    <property type="match status" value="1"/>
</dbReference>
<comment type="caution">
    <text evidence="2">The sequence shown here is derived from an EMBL/GenBank/DDBJ whole genome shotgun (WGS) entry which is preliminary data.</text>
</comment>
<keyword evidence="1" id="KW-0472">Membrane</keyword>
<accession>A0ABT1L597</accession>
<evidence type="ECO:0000313" key="2">
    <source>
        <dbReference type="EMBL" id="MCP8352038.1"/>
    </source>
</evidence>
<evidence type="ECO:0008006" key="4">
    <source>
        <dbReference type="Google" id="ProtNLM"/>
    </source>
</evidence>
<reference evidence="2 3" key="1">
    <citation type="journal article" date="2022" name="Nat. Microbiol.">
        <title>The microbiome of a bacterivorous marine choanoflagellate contains a resource-demanding obligate bacterial associate.</title>
        <authorList>
            <person name="Needham D.M."/>
            <person name="Poirier C."/>
            <person name="Bachy C."/>
            <person name="George E.E."/>
            <person name="Wilken S."/>
            <person name="Yung C.C.M."/>
            <person name="Limardo A.J."/>
            <person name="Morando M."/>
            <person name="Sudek L."/>
            <person name="Malmstrom R.R."/>
            <person name="Keeling P.J."/>
            <person name="Santoro A.E."/>
            <person name="Worden A.Z."/>
        </authorList>
    </citation>
    <scope>NUCLEOTIDE SEQUENCE [LARGE SCALE GENOMIC DNA]</scope>
    <source>
        <strain evidence="2 3">Comchoano-2</strain>
    </source>
</reference>
<dbReference type="RefSeq" id="WP_258569150.1">
    <property type="nucleotide sequence ID" value="NZ_JAKUDN010000002.1"/>
</dbReference>
<dbReference type="Proteomes" id="UP001320768">
    <property type="component" value="Unassembled WGS sequence"/>
</dbReference>
<keyword evidence="3" id="KW-1185">Reference proteome</keyword>
<keyword evidence="1" id="KW-1133">Transmembrane helix</keyword>
<protein>
    <recommendedName>
        <fullName evidence="4">DUF2393 domain-containing protein</fullName>
    </recommendedName>
</protein>
<feature type="transmembrane region" description="Helical" evidence="1">
    <location>
        <begin position="56"/>
        <end position="75"/>
    </location>
</feature>
<feature type="transmembrane region" description="Helical" evidence="1">
    <location>
        <begin position="30"/>
        <end position="50"/>
    </location>
</feature>
<gene>
    <name evidence="2" type="ORF">MKS91_01895</name>
</gene>